<reference evidence="1 2" key="1">
    <citation type="submission" date="2014-09" db="EMBL/GenBank/DDBJ databases">
        <title>Cedecea neteri SSMD04 Genome Sequencing.</title>
        <authorList>
            <person name="Tan J.-Y."/>
        </authorList>
    </citation>
    <scope>NUCLEOTIDE SEQUENCE [LARGE SCALE GENOMIC DNA]</scope>
    <source>
        <strain evidence="1 2">SSMD04</strain>
    </source>
</reference>
<proteinExistence type="predicted"/>
<sequence length="141" mass="15362">MKKLLVLAALVALSGCVEVRDYGQVVRTEAPAGMAGYWQSSGPQSELVSPEAIASLVVTPEGDTLDCRQWQRVIAVPGKLTHLSGDLRNVTVKREIYGIERNGDTLEYAGMTLKRVDRLTTECADYLAKNPLGGKLSKEKK</sequence>
<name>A0A089Q6X2_9ENTR</name>
<dbReference type="Gene3D" id="2.40.128.500">
    <property type="entry name" value="YedD-like protein"/>
    <property type="match status" value="1"/>
</dbReference>
<dbReference type="OrthoDB" id="6518935at2"/>
<dbReference type="PROSITE" id="PS51257">
    <property type="entry name" value="PROKAR_LIPOPROTEIN"/>
    <property type="match status" value="1"/>
</dbReference>
<dbReference type="AlphaFoldDB" id="A0A089Q6X2"/>
<dbReference type="NCBIfam" id="NF007705">
    <property type="entry name" value="PRK10397.1"/>
    <property type="match status" value="1"/>
</dbReference>
<dbReference type="InterPro" id="IPR038624">
    <property type="entry name" value="YedD-like_sf"/>
</dbReference>
<dbReference type="RefSeq" id="WP_038481635.1">
    <property type="nucleotide sequence ID" value="NZ_CP009451.1"/>
</dbReference>
<gene>
    <name evidence="1" type="ORF">JT31_21160</name>
</gene>
<dbReference type="EMBL" id="CP009451">
    <property type="protein sequence ID" value="AIR07036.1"/>
    <property type="molecule type" value="Genomic_DNA"/>
</dbReference>
<protein>
    <submittedName>
        <fullName evidence="1">Lipoprotein</fullName>
    </submittedName>
</protein>
<dbReference type="Proteomes" id="UP000029481">
    <property type="component" value="Chromosome"/>
</dbReference>
<keyword evidence="1" id="KW-0449">Lipoprotein</keyword>
<dbReference type="KEGG" id="cnt:JT31_21160"/>
<organism evidence="1 2">
    <name type="scientific">Cedecea neteri</name>
    <dbReference type="NCBI Taxonomy" id="158822"/>
    <lineage>
        <taxon>Bacteria</taxon>
        <taxon>Pseudomonadati</taxon>
        <taxon>Pseudomonadota</taxon>
        <taxon>Gammaproteobacteria</taxon>
        <taxon>Enterobacterales</taxon>
        <taxon>Enterobacteriaceae</taxon>
        <taxon>Cedecea</taxon>
    </lineage>
</organism>
<dbReference type="Pfam" id="PF13987">
    <property type="entry name" value="YedD"/>
    <property type="match status" value="1"/>
</dbReference>
<dbReference type="InterPro" id="IPR025596">
    <property type="entry name" value="YedD"/>
</dbReference>
<accession>A0A089Q6X2</accession>
<evidence type="ECO:0000313" key="1">
    <source>
        <dbReference type="EMBL" id="AIR07036.1"/>
    </source>
</evidence>
<evidence type="ECO:0000313" key="2">
    <source>
        <dbReference type="Proteomes" id="UP000029481"/>
    </source>
</evidence>
<keyword evidence="2" id="KW-1185">Reference proteome</keyword>